<protein>
    <recommendedName>
        <fullName evidence="1">YopX protein domain-containing protein</fullName>
    </recommendedName>
</protein>
<proteinExistence type="predicted"/>
<feature type="domain" description="YopX protein" evidence="1">
    <location>
        <begin position="23"/>
        <end position="138"/>
    </location>
</feature>
<dbReference type="Pfam" id="PF09643">
    <property type="entry name" value="YopX"/>
    <property type="match status" value="1"/>
</dbReference>
<dbReference type="Gene3D" id="2.30.30.290">
    <property type="entry name" value="YopX-like domains"/>
    <property type="match status" value="1"/>
</dbReference>
<dbReference type="AlphaFoldDB" id="A0A510L843"/>
<evidence type="ECO:0000313" key="2">
    <source>
        <dbReference type="EMBL" id="BBM60172.1"/>
    </source>
</evidence>
<dbReference type="RefSeq" id="WP_006803848.1">
    <property type="nucleotide sequence ID" value="NZ_AP019846.1"/>
</dbReference>
<sequence length="141" mass="16831">MSREIKFRVFIDYKIFYQDKYDEYGDNLTSIDICKKTITITGFHNYENVYRFEDEKVKLMQYTGTKDKNNKEIYEGDIVKIIKQEGYGEYYNQVEYTAKIEHCISEFGLQPLNLKLSDESIVEIEVIGNIYENKNLLEENK</sequence>
<dbReference type="NCBIfam" id="TIGR01671">
    <property type="entry name" value="phage_TIGR01671"/>
    <property type="match status" value="1"/>
</dbReference>
<evidence type="ECO:0000259" key="1">
    <source>
        <dbReference type="Pfam" id="PF09643"/>
    </source>
</evidence>
<dbReference type="InterPro" id="IPR023385">
    <property type="entry name" value="YopX-like_C"/>
</dbReference>
<dbReference type="KEGG" id="lhg:JMUB5056_1766"/>
<dbReference type="Proteomes" id="UP000321561">
    <property type="component" value="Chromosome"/>
</dbReference>
<dbReference type="InterPro" id="IPR010024">
    <property type="entry name" value="CHP16711"/>
</dbReference>
<evidence type="ECO:0000313" key="3">
    <source>
        <dbReference type="Proteomes" id="UP000321561"/>
    </source>
</evidence>
<dbReference type="OrthoDB" id="1809393at2"/>
<organism evidence="2 3">
    <name type="scientific">Leptotrichia hongkongensis</name>
    <dbReference type="NCBI Taxonomy" id="554406"/>
    <lineage>
        <taxon>Bacteria</taxon>
        <taxon>Fusobacteriati</taxon>
        <taxon>Fusobacteriota</taxon>
        <taxon>Fusobacteriia</taxon>
        <taxon>Fusobacteriales</taxon>
        <taxon>Leptotrichiaceae</taxon>
        <taxon>Leptotrichia</taxon>
    </lineage>
</organism>
<gene>
    <name evidence="2" type="ORF">JMUB5056_1766</name>
</gene>
<accession>A0A510L843</accession>
<dbReference type="InterPro" id="IPR019096">
    <property type="entry name" value="YopX_protein"/>
</dbReference>
<reference evidence="2 3" key="1">
    <citation type="submission" date="2019-07" db="EMBL/GenBank/DDBJ databases">
        <title>Complete Genome Sequence of Leptotrichia hongkongensis Strain JMUB5056.</title>
        <authorList>
            <person name="Watanabe S."/>
            <person name="Cui L."/>
        </authorList>
    </citation>
    <scope>NUCLEOTIDE SEQUENCE [LARGE SCALE GENOMIC DNA]</scope>
    <source>
        <strain evidence="2 3">JMUB5056</strain>
    </source>
</reference>
<dbReference type="SUPFAM" id="SSF159006">
    <property type="entry name" value="YopX-like"/>
    <property type="match status" value="1"/>
</dbReference>
<dbReference type="EMBL" id="AP019846">
    <property type="protein sequence ID" value="BBM60172.1"/>
    <property type="molecule type" value="Genomic_DNA"/>
</dbReference>
<name>A0A510L843_9FUSO</name>